<dbReference type="EMBL" id="JANPWB010000016">
    <property type="protein sequence ID" value="KAJ1084968.1"/>
    <property type="molecule type" value="Genomic_DNA"/>
</dbReference>
<feature type="region of interest" description="Disordered" evidence="5">
    <location>
        <begin position="1"/>
        <end position="40"/>
    </location>
</feature>
<dbReference type="PANTHER" id="PTHR11937">
    <property type="entry name" value="ACTIN"/>
    <property type="match status" value="1"/>
</dbReference>
<evidence type="ECO:0000256" key="1">
    <source>
        <dbReference type="ARBA" id="ARBA00004245"/>
    </source>
</evidence>
<comment type="subcellular location">
    <subcellularLocation>
        <location evidence="1">Cytoplasm</location>
        <location evidence="1">Cytoskeleton</location>
    </subcellularLocation>
</comment>
<evidence type="ECO:0000256" key="2">
    <source>
        <dbReference type="ARBA" id="ARBA00006752"/>
    </source>
</evidence>
<organism evidence="6 7">
    <name type="scientific">Pleurodeles waltl</name>
    <name type="common">Iberian ribbed newt</name>
    <dbReference type="NCBI Taxonomy" id="8319"/>
    <lineage>
        <taxon>Eukaryota</taxon>
        <taxon>Metazoa</taxon>
        <taxon>Chordata</taxon>
        <taxon>Craniata</taxon>
        <taxon>Vertebrata</taxon>
        <taxon>Euteleostomi</taxon>
        <taxon>Amphibia</taxon>
        <taxon>Batrachia</taxon>
        <taxon>Caudata</taxon>
        <taxon>Salamandroidea</taxon>
        <taxon>Salamandridae</taxon>
        <taxon>Pleurodelinae</taxon>
        <taxon>Pleurodeles</taxon>
    </lineage>
</organism>
<comment type="similarity">
    <text evidence="2 4">Belongs to the actin family.</text>
</comment>
<dbReference type="FunFam" id="3.30.420.40:FF:000050">
    <property type="entry name" value="Actin, alpha skeletal muscle"/>
    <property type="match status" value="1"/>
</dbReference>
<sequence>MQPCSAEKKTLMVKPPLTESRVLRPKDSNPADSPSKHSPELYLPVKKAEAIVIDTGSESSKAGFAGQATPLSIVKTVVGYPLEKSLDSGDIRDTHFVGQLALDEPHLRIIEPIKQGMITDWDAAETLWRHILDHELKASPEEHAILLTDPPLNPPTNREKMSEVLFESMNCPCLCVAYQSVLSAYSYGKISGMVVECGHGMTYTAPVFQGHNVLNATERMGASGAELTESLMKMLFRFQHVFAENIKDIMENIKRECCYVALDYEKEMNRPEDDYLHDFQLPDGKIITIGKERFQCPEALFSPAEEDGDSHVGIHKMAQNSLNRVPEESKKAISSNILLCGGSTLFEGFYERLSQEFQQWQPHQFETNVISVPERKYSAWIGGSILASLKAFQSCWVHQQQYKEYGPSIIHRLLIGSVRRGLPLVETTSPEAEEPRPRALLMFGNVARRLLFTTGPSYDKLVLGEDDEIGEIRSLYYNRF</sequence>
<evidence type="ECO:0000256" key="4">
    <source>
        <dbReference type="RuleBase" id="RU000487"/>
    </source>
</evidence>
<dbReference type="Gene3D" id="3.30.420.40">
    <property type="match status" value="2"/>
</dbReference>
<feature type="compositionally biased region" description="Basic and acidic residues" evidence="5">
    <location>
        <begin position="21"/>
        <end position="39"/>
    </location>
</feature>
<dbReference type="SUPFAM" id="SSF53067">
    <property type="entry name" value="Actin-like ATPase domain"/>
    <property type="match status" value="2"/>
</dbReference>
<dbReference type="Gene3D" id="3.90.640.10">
    <property type="entry name" value="Actin, Chain A, domain 4"/>
    <property type="match status" value="1"/>
</dbReference>
<accession>A0AAV7L1D4</accession>
<keyword evidence="7" id="KW-1185">Reference proteome</keyword>
<evidence type="ECO:0000313" key="7">
    <source>
        <dbReference type="Proteomes" id="UP001066276"/>
    </source>
</evidence>
<keyword evidence="3" id="KW-0206">Cytoskeleton</keyword>
<comment type="caution">
    <text evidence="6">The sequence shown here is derived from an EMBL/GenBank/DDBJ whole genome shotgun (WGS) entry which is preliminary data.</text>
</comment>
<dbReference type="Proteomes" id="UP001066276">
    <property type="component" value="Chromosome 12"/>
</dbReference>
<dbReference type="FunFam" id="3.90.640.10:FF:000007">
    <property type="entry name" value="Actin like 7B"/>
    <property type="match status" value="1"/>
</dbReference>
<dbReference type="InterPro" id="IPR004000">
    <property type="entry name" value="Actin"/>
</dbReference>
<evidence type="ECO:0000256" key="3">
    <source>
        <dbReference type="ARBA" id="ARBA00023212"/>
    </source>
</evidence>
<dbReference type="PRINTS" id="PR00190">
    <property type="entry name" value="ACTIN"/>
</dbReference>
<reference evidence="6" key="1">
    <citation type="journal article" date="2022" name="bioRxiv">
        <title>Sequencing and chromosome-scale assembly of the giantPleurodeles waltlgenome.</title>
        <authorList>
            <person name="Brown T."/>
            <person name="Elewa A."/>
            <person name="Iarovenko S."/>
            <person name="Subramanian E."/>
            <person name="Araus A.J."/>
            <person name="Petzold A."/>
            <person name="Susuki M."/>
            <person name="Suzuki K.-i.T."/>
            <person name="Hayashi T."/>
            <person name="Toyoda A."/>
            <person name="Oliveira C."/>
            <person name="Osipova E."/>
            <person name="Leigh N.D."/>
            <person name="Simon A."/>
            <person name="Yun M.H."/>
        </authorList>
    </citation>
    <scope>NUCLEOTIDE SEQUENCE</scope>
    <source>
        <strain evidence="6">20211129_DDA</strain>
        <tissue evidence="6">Liver</tissue>
    </source>
</reference>
<gene>
    <name evidence="6" type="ORF">NDU88_005105</name>
</gene>
<dbReference type="AlphaFoldDB" id="A0AAV7L1D4"/>
<name>A0AAV7L1D4_PLEWA</name>
<dbReference type="SMART" id="SM00268">
    <property type="entry name" value="ACTIN"/>
    <property type="match status" value="1"/>
</dbReference>
<dbReference type="GO" id="GO:0005856">
    <property type="term" value="C:cytoskeleton"/>
    <property type="evidence" value="ECO:0007669"/>
    <property type="project" value="UniProtKB-SubCell"/>
</dbReference>
<evidence type="ECO:0000313" key="6">
    <source>
        <dbReference type="EMBL" id="KAJ1084968.1"/>
    </source>
</evidence>
<dbReference type="Pfam" id="PF00022">
    <property type="entry name" value="Actin"/>
    <property type="match status" value="1"/>
</dbReference>
<protein>
    <submittedName>
        <fullName evidence="6">Uncharacterized protein</fullName>
    </submittedName>
</protein>
<feature type="compositionally biased region" description="Basic and acidic residues" evidence="5">
    <location>
        <begin position="1"/>
        <end position="10"/>
    </location>
</feature>
<dbReference type="InterPro" id="IPR043129">
    <property type="entry name" value="ATPase_NBD"/>
</dbReference>
<keyword evidence="3" id="KW-0963">Cytoplasm</keyword>
<proteinExistence type="inferred from homology"/>
<evidence type="ECO:0000256" key="5">
    <source>
        <dbReference type="SAM" id="MobiDB-lite"/>
    </source>
</evidence>